<accession>A0A1D1ZTF4</accession>
<dbReference type="PROSITE" id="PS51746">
    <property type="entry name" value="PPM_2"/>
    <property type="match status" value="1"/>
</dbReference>
<dbReference type="SUPFAM" id="SSF81606">
    <property type="entry name" value="PP2C-like"/>
    <property type="match status" value="1"/>
</dbReference>
<dbReference type="InterPro" id="IPR036457">
    <property type="entry name" value="PPM-type-like_dom_sf"/>
</dbReference>
<sequence length="597" mass="60250">METDYVKAQISGQKGEDRIIAVHRAWPLDDGEGVSVVGTASESPTSNFLQVWGGLERDADASSPTTGPEYHLFAVFDGHNGDAASTFAQSSLVPVLEAYLPVPEMVEGVDGAAAWAGAVQEAMVKTLLEIDRRFAARGATGGTTATLVLQIGQLVTCASVGNSRAVLDTGAGRVALTREHVVASNPDERERLLAAGCTLARLDVAGGGPAVISSRGTGPLRVWPGGVTLSRSLGDFSVGPALLAVPHVVAVMLPPAGGRIVLASDAVWKAGVDAVLAAAAAAPAKTAAHAVLKALGPRLRGDASVVVADTLPRGETFPQLAARLAQGGGGRAGRPAPVRAPSASRLWSLLKPRRAEEAAPPAPALSAGEGGGARVLTDCDVATLMGLTTVTLGEDDPQPIWYEDCVAEDLHQARADAWRIWPAARAMALSNPALASLRPSRSIGTLSELVGWSAPSSGAASPRGGVGRPPGRPSFSRRSCLKQPGESTDGGASDALGAGPGGASSDETLASPLASKRVSFAAGERNPLRRTSSEAVLAGSTPPSSWLGGLSDADAGNGRGGDAPAPLGGGGQGSGSAGMASMRSLSLPLAAGRPPRP</sequence>
<evidence type="ECO:0000259" key="2">
    <source>
        <dbReference type="PROSITE" id="PS51746"/>
    </source>
</evidence>
<proteinExistence type="predicted"/>
<dbReference type="GO" id="GO:0004722">
    <property type="term" value="F:protein serine/threonine phosphatase activity"/>
    <property type="evidence" value="ECO:0007669"/>
    <property type="project" value="InterPro"/>
</dbReference>
<dbReference type="InterPro" id="IPR015655">
    <property type="entry name" value="PP2C"/>
</dbReference>
<feature type="compositionally biased region" description="Gly residues" evidence="1">
    <location>
        <begin position="557"/>
        <end position="576"/>
    </location>
</feature>
<dbReference type="CDD" id="cd00143">
    <property type="entry name" value="PP2Cc"/>
    <property type="match status" value="1"/>
</dbReference>
<dbReference type="PANTHER" id="PTHR47992">
    <property type="entry name" value="PROTEIN PHOSPHATASE"/>
    <property type="match status" value="1"/>
</dbReference>
<dbReference type="Gene3D" id="3.60.40.10">
    <property type="entry name" value="PPM-type phosphatase domain"/>
    <property type="match status" value="1"/>
</dbReference>
<dbReference type="AlphaFoldDB" id="A0A1D1ZTF4"/>
<reference evidence="3" key="1">
    <citation type="submission" date="2015-08" db="EMBL/GenBank/DDBJ databases">
        <authorList>
            <person name="Babu N.S."/>
            <person name="Beckwith C.J."/>
            <person name="Beseler K.G."/>
            <person name="Brison A."/>
            <person name="Carone J.V."/>
            <person name="Caskin T.P."/>
            <person name="Diamond M."/>
            <person name="Durham M.E."/>
            <person name="Foxe J.M."/>
            <person name="Go M."/>
            <person name="Henderson B.A."/>
            <person name="Jones I.B."/>
            <person name="McGettigan J.A."/>
            <person name="Micheletti S.J."/>
            <person name="Nasrallah M.E."/>
            <person name="Ortiz D."/>
            <person name="Piller C.R."/>
            <person name="Privatt S.R."/>
            <person name="Schneider S.L."/>
            <person name="Sharp S."/>
            <person name="Smith T.C."/>
            <person name="Stanton J.D."/>
            <person name="Ullery H.E."/>
            <person name="Wilson R.J."/>
            <person name="Serrano M.G."/>
            <person name="Buck G."/>
            <person name="Lee V."/>
            <person name="Wang Y."/>
            <person name="Carvalho R."/>
            <person name="Voegtly L."/>
            <person name="Shi R."/>
            <person name="Duckworth R."/>
            <person name="Johnson A."/>
            <person name="Loviza R."/>
            <person name="Walstead R."/>
            <person name="Shah Z."/>
            <person name="Kiflezghi M."/>
            <person name="Wade K."/>
            <person name="Ball S.L."/>
            <person name="Bradley K.W."/>
            <person name="Asai D.J."/>
            <person name="Bowman C.A."/>
            <person name="Russell D.A."/>
            <person name="Pope W.H."/>
            <person name="Jacobs-Sera D."/>
            <person name="Hendrix R.W."/>
            <person name="Hatfull G.F."/>
        </authorList>
    </citation>
    <scope>NUCLEOTIDE SEQUENCE</scope>
</reference>
<dbReference type="Pfam" id="PF00481">
    <property type="entry name" value="PP2C"/>
    <property type="match status" value="1"/>
</dbReference>
<gene>
    <name evidence="3" type="ORF">g.26680</name>
</gene>
<feature type="region of interest" description="Disordered" evidence="1">
    <location>
        <begin position="454"/>
        <end position="597"/>
    </location>
</feature>
<dbReference type="SMART" id="SM00332">
    <property type="entry name" value="PP2Cc"/>
    <property type="match status" value="1"/>
</dbReference>
<evidence type="ECO:0000256" key="1">
    <source>
        <dbReference type="SAM" id="MobiDB-lite"/>
    </source>
</evidence>
<dbReference type="EMBL" id="GDKF01008443">
    <property type="protein sequence ID" value="JAT70179.1"/>
    <property type="molecule type" value="Transcribed_RNA"/>
</dbReference>
<feature type="compositionally biased region" description="Low complexity" evidence="1">
    <location>
        <begin position="577"/>
        <end position="586"/>
    </location>
</feature>
<feature type="compositionally biased region" description="Low complexity" evidence="1">
    <location>
        <begin position="454"/>
        <end position="463"/>
    </location>
</feature>
<feature type="non-terminal residue" evidence="3">
    <location>
        <position position="597"/>
    </location>
</feature>
<feature type="domain" description="PPM-type phosphatase" evidence="2">
    <location>
        <begin position="52"/>
        <end position="310"/>
    </location>
</feature>
<name>A0A1D1ZTF4_AUXPR</name>
<organism evidence="3">
    <name type="scientific">Auxenochlorella protothecoides</name>
    <name type="common">Green microalga</name>
    <name type="synonym">Chlorella protothecoides</name>
    <dbReference type="NCBI Taxonomy" id="3075"/>
    <lineage>
        <taxon>Eukaryota</taxon>
        <taxon>Viridiplantae</taxon>
        <taxon>Chlorophyta</taxon>
        <taxon>core chlorophytes</taxon>
        <taxon>Trebouxiophyceae</taxon>
        <taxon>Chlorellales</taxon>
        <taxon>Chlorellaceae</taxon>
        <taxon>Auxenochlorella</taxon>
    </lineage>
</organism>
<evidence type="ECO:0000313" key="3">
    <source>
        <dbReference type="EMBL" id="JAT70179.1"/>
    </source>
</evidence>
<dbReference type="InterPro" id="IPR001932">
    <property type="entry name" value="PPM-type_phosphatase-like_dom"/>
</dbReference>
<protein>
    <recommendedName>
        <fullName evidence="2">PPM-type phosphatase domain-containing protein</fullName>
    </recommendedName>
</protein>